<feature type="compositionally biased region" description="Low complexity" evidence="1">
    <location>
        <begin position="56"/>
        <end position="92"/>
    </location>
</feature>
<accession>A0A2P2C402</accession>
<keyword evidence="2" id="KW-0812">Transmembrane</keyword>
<organism evidence="3">
    <name type="scientific">metagenome</name>
    <dbReference type="NCBI Taxonomy" id="256318"/>
    <lineage>
        <taxon>unclassified sequences</taxon>
        <taxon>metagenomes</taxon>
    </lineage>
</organism>
<evidence type="ECO:0000256" key="2">
    <source>
        <dbReference type="SAM" id="Phobius"/>
    </source>
</evidence>
<feature type="compositionally biased region" description="Low complexity" evidence="1">
    <location>
        <begin position="15"/>
        <end position="32"/>
    </location>
</feature>
<reference evidence="3" key="1">
    <citation type="submission" date="2015-08" db="EMBL/GenBank/DDBJ databases">
        <authorList>
            <person name="Babu N.S."/>
            <person name="Beckwith C.J."/>
            <person name="Beseler K.G."/>
            <person name="Brison A."/>
            <person name="Carone J.V."/>
            <person name="Caskin T.P."/>
            <person name="Diamond M."/>
            <person name="Durham M.E."/>
            <person name="Foxe J.M."/>
            <person name="Go M."/>
            <person name="Henderson B.A."/>
            <person name="Jones I.B."/>
            <person name="McGettigan J.A."/>
            <person name="Micheletti S.J."/>
            <person name="Nasrallah M.E."/>
            <person name="Ortiz D."/>
            <person name="Piller C.R."/>
            <person name="Privatt S.R."/>
            <person name="Schneider S.L."/>
            <person name="Sharp S."/>
            <person name="Smith T.C."/>
            <person name="Stanton J.D."/>
            <person name="Ullery H.E."/>
            <person name="Wilson R.J."/>
            <person name="Serrano M.G."/>
            <person name="Buck G."/>
            <person name="Lee V."/>
            <person name="Wang Y."/>
            <person name="Carvalho R."/>
            <person name="Voegtly L."/>
            <person name="Shi R."/>
            <person name="Duckworth R."/>
            <person name="Johnson A."/>
            <person name="Loviza R."/>
            <person name="Walstead R."/>
            <person name="Shah Z."/>
            <person name="Kiflezghi M."/>
            <person name="Wade K."/>
            <person name="Ball S.L."/>
            <person name="Bradley K.W."/>
            <person name="Asai D.J."/>
            <person name="Bowman C.A."/>
            <person name="Russell D.A."/>
            <person name="Pope W.H."/>
            <person name="Jacobs-Sera D."/>
            <person name="Hendrix R.W."/>
            <person name="Hatfull G.F."/>
        </authorList>
    </citation>
    <scope>NUCLEOTIDE SEQUENCE</scope>
</reference>
<feature type="region of interest" description="Disordered" evidence="1">
    <location>
        <begin position="1"/>
        <end position="32"/>
    </location>
</feature>
<dbReference type="EMBL" id="CZKB01000004">
    <property type="protein sequence ID" value="CUR56748.1"/>
    <property type="molecule type" value="Genomic_DNA"/>
</dbReference>
<name>A0A2P2C402_9ZZZZ</name>
<evidence type="ECO:0000313" key="3">
    <source>
        <dbReference type="EMBL" id="CUR56748.1"/>
    </source>
</evidence>
<dbReference type="AlphaFoldDB" id="A0A2P2C402"/>
<gene>
    <name evidence="3" type="ORF">NOCA1120174</name>
</gene>
<keyword evidence="2" id="KW-0472">Membrane</keyword>
<proteinExistence type="predicted"/>
<sequence>MRRPSRATPRGGCGATCPATPTRRATRWTTAASCPARASYARSWRRCSARCHWAGSSPAASRPATWRARPTTRAAPSTSSSGRSTPRTSSAAGRWPPGWSPTPTASTSKRSSSTTASGTRARARTTGGPTTGCRRRRAATAGSSSTATTSTSTSSTEHHRRSSNFLDIPVACLITLTCQTSTTGGTVSRTTTWISTLVGGTAAGGAVGVAASFGRTGAFSWLEFLSFALATGIPVALMIQAWLVAPDGPEHPEDSVEVEWMRRGRSSGCGGPTPRPCSTCSSSPASRSHCAASWTCRSRDWSGRCCSASSTPGCG</sequence>
<feature type="compositionally biased region" description="Low complexity" evidence="1">
    <location>
        <begin position="101"/>
        <end position="132"/>
    </location>
</feature>
<feature type="compositionally biased region" description="Low complexity" evidence="1">
    <location>
        <begin position="139"/>
        <end position="155"/>
    </location>
</feature>
<feature type="region of interest" description="Disordered" evidence="1">
    <location>
        <begin position="52"/>
        <end position="161"/>
    </location>
</feature>
<protein>
    <submittedName>
        <fullName evidence="3">Uncharacterized protein</fullName>
    </submittedName>
</protein>
<evidence type="ECO:0000256" key="1">
    <source>
        <dbReference type="SAM" id="MobiDB-lite"/>
    </source>
</evidence>
<feature type="transmembrane region" description="Helical" evidence="2">
    <location>
        <begin position="224"/>
        <end position="245"/>
    </location>
</feature>
<keyword evidence="2" id="KW-1133">Transmembrane helix</keyword>